<reference evidence="2" key="1">
    <citation type="submission" date="2022-05" db="EMBL/GenBank/DDBJ databases">
        <title>The Musa troglodytarum L. genome provides insights into the mechanism of non-climacteric behaviour and enrichment of carotenoids.</title>
        <authorList>
            <person name="Wang J."/>
        </authorList>
    </citation>
    <scope>NUCLEOTIDE SEQUENCE</scope>
    <source>
        <tissue evidence="2">Leaf</tissue>
    </source>
</reference>
<dbReference type="EMBL" id="CP097505">
    <property type="protein sequence ID" value="URD91689.1"/>
    <property type="molecule type" value="Genomic_DNA"/>
</dbReference>
<protein>
    <submittedName>
        <fullName evidence="2">Uncharacterized protein</fullName>
    </submittedName>
</protein>
<feature type="region of interest" description="Disordered" evidence="1">
    <location>
        <begin position="25"/>
        <end position="49"/>
    </location>
</feature>
<organism evidence="2 3">
    <name type="scientific">Musa troglodytarum</name>
    <name type="common">fe'i banana</name>
    <dbReference type="NCBI Taxonomy" id="320322"/>
    <lineage>
        <taxon>Eukaryota</taxon>
        <taxon>Viridiplantae</taxon>
        <taxon>Streptophyta</taxon>
        <taxon>Embryophyta</taxon>
        <taxon>Tracheophyta</taxon>
        <taxon>Spermatophyta</taxon>
        <taxon>Magnoliopsida</taxon>
        <taxon>Liliopsida</taxon>
        <taxon>Zingiberales</taxon>
        <taxon>Musaceae</taxon>
        <taxon>Musa</taxon>
    </lineage>
</organism>
<gene>
    <name evidence="2" type="ORF">MUK42_00042</name>
</gene>
<dbReference type="Proteomes" id="UP001055439">
    <property type="component" value="Chromosome 3"/>
</dbReference>
<sequence>MVVRPGVEYLLRTASVARNSIEERPIDPGDVVDEGGGLEAEDGRRRRPIPAVAVAEGEESAAEPPFRSHR</sequence>
<keyword evidence="3" id="KW-1185">Reference proteome</keyword>
<evidence type="ECO:0000313" key="2">
    <source>
        <dbReference type="EMBL" id="URD91689.1"/>
    </source>
</evidence>
<evidence type="ECO:0000313" key="3">
    <source>
        <dbReference type="Proteomes" id="UP001055439"/>
    </source>
</evidence>
<dbReference type="AlphaFoldDB" id="A0A9E7F935"/>
<accession>A0A9E7F935</accession>
<proteinExistence type="predicted"/>
<evidence type="ECO:0000256" key="1">
    <source>
        <dbReference type="SAM" id="MobiDB-lite"/>
    </source>
</evidence>
<name>A0A9E7F935_9LILI</name>